<dbReference type="InterPro" id="IPR023395">
    <property type="entry name" value="MCP_dom_sf"/>
</dbReference>
<dbReference type="InterPro" id="IPR002067">
    <property type="entry name" value="MCP"/>
</dbReference>
<dbReference type="GeneID" id="5006968"/>
<dbReference type="GO" id="GO:0015215">
    <property type="term" value="F:nucleotide transmembrane transporter activity"/>
    <property type="evidence" value="ECO:0007669"/>
    <property type="project" value="UniProtKB-ARBA"/>
</dbReference>
<evidence type="ECO:0000256" key="8">
    <source>
        <dbReference type="PROSITE-ProRule" id="PRU00282"/>
    </source>
</evidence>
<dbReference type="OrthoDB" id="269120at2759"/>
<organism evidence="10 12">
    <name type="scientific">Ostreococcus lucimarinus (strain CCE9901)</name>
    <dbReference type="NCBI Taxonomy" id="436017"/>
    <lineage>
        <taxon>Eukaryota</taxon>
        <taxon>Viridiplantae</taxon>
        <taxon>Chlorophyta</taxon>
        <taxon>Mamiellophyceae</taxon>
        <taxon>Mamiellales</taxon>
        <taxon>Bathycoccaceae</taxon>
        <taxon>Ostreococcus</taxon>
    </lineage>
</organism>
<keyword evidence="7 8" id="KW-0472">Membrane</keyword>
<dbReference type="eggNOG" id="KOG0764">
    <property type="taxonomic scope" value="Eukaryota"/>
</dbReference>
<accession>A4S6P9</accession>
<keyword evidence="12" id="KW-1185">Reference proteome</keyword>
<evidence type="ECO:0000256" key="6">
    <source>
        <dbReference type="ARBA" id="ARBA00022989"/>
    </source>
</evidence>
<evidence type="ECO:0000256" key="5">
    <source>
        <dbReference type="ARBA" id="ARBA00022737"/>
    </source>
</evidence>
<comment type="subcellular location">
    <subcellularLocation>
        <location evidence="1">Membrane</location>
        <topology evidence="1">Multi-pass membrane protein</topology>
    </subcellularLocation>
</comment>
<evidence type="ECO:0000256" key="4">
    <source>
        <dbReference type="ARBA" id="ARBA00022692"/>
    </source>
</evidence>
<dbReference type="Gramene" id="ABO99421">
    <property type="protein sequence ID" value="ABO99421"/>
    <property type="gene ID" value="OSTLU_5879"/>
</dbReference>
<keyword evidence="3 9" id="KW-0813">Transport</keyword>
<feature type="repeat" description="Solcar" evidence="8">
    <location>
        <begin position="101"/>
        <end position="200"/>
    </location>
</feature>
<dbReference type="RefSeq" id="XP_001422826.1">
    <property type="nucleotide sequence ID" value="XM_001422789.1"/>
</dbReference>
<evidence type="ECO:0000313" key="11">
    <source>
        <dbReference type="EMBL" id="ABP01185.1"/>
    </source>
</evidence>
<keyword evidence="5" id="KW-0677">Repeat</keyword>
<dbReference type="OMA" id="IVNPFWV"/>
<evidence type="ECO:0000256" key="3">
    <source>
        <dbReference type="ARBA" id="ARBA00022448"/>
    </source>
</evidence>
<reference evidence="10 12" key="1">
    <citation type="journal article" date="2007" name="Proc. Natl. Acad. Sci. U.S.A.">
        <title>The tiny eukaryote Ostreococcus provides genomic insights into the paradox of plankton speciation.</title>
        <authorList>
            <person name="Palenik B."/>
            <person name="Grimwood J."/>
            <person name="Aerts A."/>
            <person name="Rouze P."/>
            <person name="Salamov A."/>
            <person name="Putnam N."/>
            <person name="Dupont C."/>
            <person name="Jorgensen R."/>
            <person name="Derelle E."/>
            <person name="Rombauts S."/>
            <person name="Zhou K."/>
            <person name="Otillar R."/>
            <person name="Merchant S.S."/>
            <person name="Podell S."/>
            <person name="Gaasterland T."/>
            <person name="Napoli C."/>
            <person name="Gendler K."/>
            <person name="Manuell A."/>
            <person name="Tai V."/>
            <person name="Vallon O."/>
            <person name="Piganeau G."/>
            <person name="Jancek S."/>
            <person name="Heijde M."/>
            <person name="Jabbari K."/>
            <person name="Bowler C."/>
            <person name="Lohr M."/>
            <person name="Robbens S."/>
            <person name="Werner G."/>
            <person name="Dubchak I."/>
            <person name="Pazour G.J."/>
            <person name="Ren Q."/>
            <person name="Paulsen I."/>
            <person name="Delwiche C."/>
            <person name="Schmutz J."/>
            <person name="Rokhsar D."/>
            <person name="Van de Peer Y."/>
            <person name="Moreau H."/>
            <person name="Grigoriev I.V."/>
        </authorList>
    </citation>
    <scope>NUCLEOTIDE SEQUENCE [LARGE SCALE GENOMIC DNA]</scope>
    <source>
        <strain evidence="10 12">CCE9901</strain>
    </source>
</reference>
<protein>
    <submittedName>
        <fullName evidence="10">MC family transporter: folate</fullName>
    </submittedName>
</protein>
<dbReference type="InterPro" id="IPR018108">
    <property type="entry name" value="MCP_transmembrane"/>
</dbReference>
<dbReference type="KEGG" id="olu:OSTLU_5879"/>
<dbReference type="PROSITE" id="PS50920">
    <property type="entry name" value="SOLCAR"/>
    <property type="match status" value="3"/>
</dbReference>
<dbReference type="EMBL" id="CP000593">
    <property type="protein sequence ID" value="ABO99421.1"/>
    <property type="molecule type" value="Genomic_DNA"/>
</dbReference>
<feature type="repeat" description="Solcar" evidence="8">
    <location>
        <begin position="216"/>
        <end position="308"/>
    </location>
</feature>
<dbReference type="SUPFAM" id="SSF103506">
    <property type="entry name" value="Mitochondrial carrier"/>
    <property type="match status" value="1"/>
</dbReference>
<evidence type="ECO:0000313" key="12">
    <source>
        <dbReference type="Proteomes" id="UP000001568"/>
    </source>
</evidence>
<dbReference type="InterPro" id="IPR044712">
    <property type="entry name" value="SLC25A32-like"/>
</dbReference>
<dbReference type="STRING" id="436017.A4S6P9"/>
<proteinExistence type="inferred from homology"/>
<evidence type="ECO:0000256" key="7">
    <source>
        <dbReference type="ARBA" id="ARBA00023136"/>
    </source>
</evidence>
<dbReference type="Gene3D" id="1.50.40.10">
    <property type="entry name" value="Mitochondrial carrier domain"/>
    <property type="match status" value="1"/>
</dbReference>
<dbReference type="EMBL" id="CP000601">
    <property type="protein sequence ID" value="ABP01185.1"/>
    <property type="molecule type" value="Genomic_DNA"/>
</dbReference>
<dbReference type="Pfam" id="PF00153">
    <property type="entry name" value="Mito_carr"/>
    <property type="match status" value="3"/>
</dbReference>
<dbReference type="Proteomes" id="UP000001568">
    <property type="component" value="Chromosome 13"/>
</dbReference>
<dbReference type="AlphaFoldDB" id="A4S6P9"/>
<evidence type="ECO:0000256" key="1">
    <source>
        <dbReference type="ARBA" id="ARBA00004141"/>
    </source>
</evidence>
<dbReference type="GO" id="GO:0016020">
    <property type="term" value="C:membrane"/>
    <property type="evidence" value="ECO:0007669"/>
    <property type="project" value="UniProtKB-SubCell"/>
</dbReference>
<evidence type="ECO:0000256" key="9">
    <source>
        <dbReference type="RuleBase" id="RU000488"/>
    </source>
</evidence>
<name>A4S6P9_OSTLU</name>
<evidence type="ECO:0000313" key="10">
    <source>
        <dbReference type="EMBL" id="ABO99421.1"/>
    </source>
</evidence>
<dbReference type="Gramene" id="ABP01185">
    <property type="protein sequence ID" value="ABP01185"/>
    <property type="gene ID" value="OSTLU_6022"/>
</dbReference>
<gene>
    <name evidence="10" type="ORF">OSTLU_5879</name>
    <name evidence="11" type="ORF">OSTLU_6022</name>
</gene>
<comment type="similarity">
    <text evidence="2 9">Belongs to the mitochondrial carrier (TC 2.A.29) family.</text>
</comment>
<dbReference type="KEGG" id="olu:OSTLU_6022"/>
<keyword evidence="4 8" id="KW-0812">Transmembrane</keyword>
<keyword evidence="6" id="KW-1133">Transmembrane helix</keyword>
<dbReference type="Proteomes" id="UP000001568">
    <property type="component" value="Chromosome 21"/>
</dbReference>
<dbReference type="HOGENOM" id="CLU_015166_6_4_1"/>
<feature type="repeat" description="Solcar" evidence="8">
    <location>
        <begin position="1"/>
        <end position="88"/>
    </location>
</feature>
<sequence length="313" mass="32989">WRAFVAGVAGGASSTLALHPLDVVKTRLQVQDDPDARRARYAGAWRGARRIVAEEGARGIYAGAAPAIVGSAVSWGAYFAWYDGARARYADALGRERNGALPAGANMMAATEAGVVTTVLTNPIWVVKTRLQLQRGGGLGDAASEAAKSGEKRYAGFVDALATIARKEGLRGLYKGLVPSIWLVSHGSIQLTAYEWLKEIAASGRARRARGGAADVAPVEAGALGLASKFIAVTATYPIQVVRARIQQRSDVGRPADAPTYARFGEAVSRTFAREGVRGFYKGFAPNVVRVLPSSAITFAAYEGVLGVLNDDP</sequence>
<dbReference type="PRINTS" id="PR00926">
    <property type="entry name" value="MITOCARRIER"/>
</dbReference>
<evidence type="ECO:0000256" key="2">
    <source>
        <dbReference type="ARBA" id="ARBA00006375"/>
    </source>
</evidence>
<dbReference type="PANTHER" id="PTHR45683">
    <property type="entry name" value="MITOCHONDRIAL NICOTINAMIDE ADENINE DINUCLEOTIDE TRANSPORTER 1-RELATED-RELATED"/>
    <property type="match status" value="1"/>
</dbReference>
<feature type="non-terminal residue" evidence="10">
    <location>
        <position position="1"/>
    </location>
</feature>
<dbReference type="GeneID" id="5004984"/>
<dbReference type="RefSeq" id="XP_001421128.1">
    <property type="nucleotide sequence ID" value="XM_001421091.1"/>
</dbReference>
<feature type="non-terminal residue" evidence="10">
    <location>
        <position position="313"/>
    </location>
</feature>